<dbReference type="PANTHER" id="PTHR21015">
    <property type="entry name" value="UDP-N-ACETYLGLUCOSAMINE--N-ACETYLMURAMYL-(PENTAPEPTIDE) PYROPHOSPHORYL-UNDECAPRENOL N-ACETYLGLUCOSAMINE TRANSFERASE 1"/>
    <property type="match status" value="1"/>
</dbReference>
<reference evidence="2 3" key="1">
    <citation type="submission" date="2019-10" db="EMBL/GenBank/DDBJ databases">
        <title>Draft whole-genome sequence of the purple nonsulfur photosynthetic bacterium Roseospira navarrensis DSM 15114.</title>
        <authorList>
            <person name="Kyndt J.A."/>
            <person name="Meyer T.E."/>
        </authorList>
    </citation>
    <scope>NUCLEOTIDE SEQUENCE [LARGE SCALE GENOMIC DNA]</scope>
    <source>
        <strain evidence="2 3">DSM 15114</strain>
    </source>
</reference>
<comment type="caution">
    <text evidence="2">The sequence shown here is derived from an EMBL/GenBank/DDBJ whole genome shotgun (WGS) entry which is preliminary data.</text>
</comment>
<name>A0A7X1ZGG8_9PROT</name>
<evidence type="ECO:0000259" key="1">
    <source>
        <dbReference type="Pfam" id="PF04101"/>
    </source>
</evidence>
<feature type="domain" description="Glycosyl transferase family 28 C-terminal" evidence="1">
    <location>
        <begin position="272"/>
        <end position="357"/>
    </location>
</feature>
<dbReference type="RefSeq" id="WP_153344390.1">
    <property type="nucleotide sequence ID" value="NZ_WIVE01000035.1"/>
</dbReference>
<dbReference type="Proteomes" id="UP000434582">
    <property type="component" value="Unassembled WGS sequence"/>
</dbReference>
<dbReference type="PANTHER" id="PTHR21015:SF28">
    <property type="entry name" value="SLL1722 PROTEIN"/>
    <property type="match status" value="1"/>
</dbReference>
<dbReference type="OrthoDB" id="9802126at2"/>
<proteinExistence type="predicted"/>
<dbReference type="InterPro" id="IPR007235">
    <property type="entry name" value="Glyco_trans_28_C"/>
</dbReference>
<dbReference type="Pfam" id="PF04101">
    <property type="entry name" value="Glyco_tran_28_C"/>
    <property type="match status" value="1"/>
</dbReference>
<dbReference type="EMBL" id="WIVE01000035">
    <property type="protein sequence ID" value="MQX37171.1"/>
    <property type="molecule type" value="Genomic_DNA"/>
</dbReference>
<protein>
    <recommendedName>
        <fullName evidence="1">Glycosyl transferase family 28 C-terminal domain-containing protein</fullName>
    </recommendedName>
</protein>
<dbReference type="GO" id="GO:0016758">
    <property type="term" value="F:hexosyltransferase activity"/>
    <property type="evidence" value="ECO:0007669"/>
    <property type="project" value="InterPro"/>
</dbReference>
<evidence type="ECO:0000313" key="3">
    <source>
        <dbReference type="Proteomes" id="UP000434582"/>
    </source>
</evidence>
<keyword evidence="3" id="KW-1185">Reference proteome</keyword>
<evidence type="ECO:0000313" key="2">
    <source>
        <dbReference type="EMBL" id="MQX37171.1"/>
    </source>
</evidence>
<gene>
    <name evidence="2" type="ORF">GHC57_11635</name>
</gene>
<accession>A0A7X1ZGG8</accession>
<organism evidence="2 3">
    <name type="scientific">Roseospira navarrensis</name>
    <dbReference type="NCBI Taxonomy" id="140058"/>
    <lineage>
        <taxon>Bacteria</taxon>
        <taxon>Pseudomonadati</taxon>
        <taxon>Pseudomonadota</taxon>
        <taxon>Alphaproteobacteria</taxon>
        <taxon>Rhodospirillales</taxon>
        <taxon>Rhodospirillaceae</taxon>
        <taxon>Roseospira</taxon>
    </lineage>
</organism>
<dbReference type="SUPFAM" id="SSF53756">
    <property type="entry name" value="UDP-Glycosyltransferase/glycogen phosphorylase"/>
    <property type="match status" value="1"/>
</dbReference>
<sequence>MRVLIYSHDSFGLGHLRRCRRMAHAMVGASKDLTVLIISGSPIIGSFDFRARVDFVRVPGVVKLQNGNYTALNLLIDIEDTLALRASIIQHTALAFAPDLFIVDKEPLGLGGEVESTLRRLKKRGTRLVLGLREVMDSPDRLSAEWKRKRVMPALRNLYDEVWVYGPDGFHDPLAGLSIPDGVRDKLVFTGFQRTHVPSEWGGLAERPIDEPYILVTAGGGGDGAALIDWVLSAYESDPGIPLAPVFLFGPFMDATLRETFGERVHALGRGAALEFDATPEHLMKDATAMVCMGGYNTFCEVLSFDKPALMVPRTEPREEQLVRARRAAALGLVDMRVHEEDASPETMAQALRGLADRAPPSARLPAGWLDGLDFICRRTGLTPPHTARSTARRPTAQSRSG</sequence>
<dbReference type="Gene3D" id="3.40.50.2000">
    <property type="entry name" value="Glycogen Phosphorylase B"/>
    <property type="match status" value="1"/>
</dbReference>
<dbReference type="AlphaFoldDB" id="A0A7X1ZGG8"/>